<evidence type="ECO:0000256" key="8">
    <source>
        <dbReference type="RuleBase" id="RU000461"/>
    </source>
</evidence>
<keyword evidence="11" id="KW-1185">Reference proteome</keyword>
<dbReference type="Proteomes" id="UP001642483">
    <property type="component" value="Unassembled WGS sequence"/>
</dbReference>
<sequence>MYLKVMRAITRELSSCPARSPRNTSSSKRHKVRAKAKPVAPFSDVPEPKGLPLIGTALDYTRWRNFDASYLGEHWNKRHQDLGSIYKENIIPGITEYIVYTSSPKDTEIMLRSEDQYPQRDPLGPIQEIRLKLGEHQGLINANGEEWYNLRRIVNQHFLSNSIIWLFSQRQYDVARDFADYVERNLNEASEVPDFAEALNKWACESTGVFAFDIRLGAFHDALDPELQQIIKCNRTMFECMGRLMYGLPWWKYFNTKDMQDLYEAHRGQVESTKRHMNRILKHTEPKDGLYTKFIFHNDQLTAREKLMLMTEFFVAGIDTTSNSAIFFLYALALDQEKQEKLRKEIFSVVDEYGVNGQSINKMNYLHACVRETQRMFPFVNSLTRRYSKDIILSGYRVPAGTHILNTSNMVNSRNVDYFHEPDTFLPERWLAPVSVEKRRNTRFVMSGPFGIGLRMCPGRKFATQELKLLAIAMLIKYRIEYNKEPIKVAFRLVSFPSQKPQFNFYPITQR</sequence>
<evidence type="ECO:0008006" key="12">
    <source>
        <dbReference type="Google" id="ProtNLM"/>
    </source>
</evidence>
<evidence type="ECO:0000256" key="3">
    <source>
        <dbReference type="ARBA" id="ARBA00022617"/>
    </source>
</evidence>
<evidence type="ECO:0000256" key="5">
    <source>
        <dbReference type="ARBA" id="ARBA00023002"/>
    </source>
</evidence>
<keyword evidence="6 8" id="KW-0408">Iron</keyword>
<gene>
    <name evidence="10" type="ORF">CVLEPA_LOCUS2996</name>
</gene>
<evidence type="ECO:0000256" key="1">
    <source>
        <dbReference type="ARBA" id="ARBA00001971"/>
    </source>
</evidence>
<feature type="compositionally biased region" description="Basic residues" evidence="9">
    <location>
        <begin position="27"/>
        <end position="36"/>
    </location>
</feature>
<dbReference type="PRINTS" id="PR00385">
    <property type="entry name" value="P450"/>
</dbReference>
<keyword evidence="3 8" id="KW-0349">Heme</keyword>
<dbReference type="InterPro" id="IPR050479">
    <property type="entry name" value="CYP11_CYP27_families"/>
</dbReference>
<evidence type="ECO:0000256" key="2">
    <source>
        <dbReference type="ARBA" id="ARBA00010617"/>
    </source>
</evidence>
<comment type="similarity">
    <text evidence="2 8">Belongs to the cytochrome P450 family.</text>
</comment>
<dbReference type="Gene3D" id="1.10.630.10">
    <property type="entry name" value="Cytochrome P450"/>
    <property type="match status" value="1"/>
</dbReference>
<evidence type="ECO:0000256" key="4">
    <source>
        <dbReference type="ARBA" id="ARBA00022723"/>
    </source>
</evidence>
<comment type="cofactor">
    <cofactor evidence="1">
        <name>heme</name>
        <dbReference type="ChEBI" id="CHEBI:30413"/>
    </cofactor>
</comment>
<feature type="region of interest" description="Disordered" evidence="9">
    <location>
        <begin position="14"/>
        <end position="41"/>
    </location>
</feature>
<dbReference type="PRINTS" id="PR00463">
    <property type="entry name" value="EP450I"/>
</dbReference>
<evidence type="ECO:0000256" key="6">
    <source>
        <dbReference type="ARBA" id="ARBA00023004"/>
    </source>
</evidence>
<dbReference type="CDD" id="cd11054">
    <property type="entry name" value="CYP24A1-like"/>
    <property type="match status" value="1"/>
</dbReference>
<dbReference type="PROSITE" id="PS00086">
    <property type="entry name" value="CYTOCHROME_P450"/>
    <property type="match status" value="1"/>
</dbReference>
<dbReference type="PANTHER" id="PTHR24279:SF120">
    <property type="entry name" value="CYTOCHROME P450"/>
    <property type="match status" value="1"/>
</dbReference>
<keyword evidence="7 8" id="KW-0503">Monooxygenase</keyword>
<dbReference type="InterPro" id="IPR017972">
    <property type="entry name" value="Cyt_P450_CS"/>
</dbReference>
<accession>A0ABP0F0B7</accession>
<reference evidence="10 11" key="1">
    <citation type="submission" date="2024-02" db="EMBL/GenBank/DDBJ databases">
        <authorList>
            <person name="Daric V."/>
            <person name="Darras S."/>
        </authorList>
    </citation>
    <scope>NUCLEOTIDE SEQUENCE [LARGE SCALE GENOMIC DNA]</scope>
</reference>
<proteinExistence type="inferred from homology"/>
<dbReference type="InterPro" id="IPR036396">
    <property type="entry name" value="Cyt_P450_sf"/>
</dbReference>
<dbReference type="SUPFAM" id="SSF48264">
    <property type="entry name" value="Cytochrome P450"/>
    <property type="match status" value="1"/>
</dbReference>
<evidence type="ECO:0000256" key="9">
    <source>
        <dbReference type="SAM" id="MobiDB-lite"/>
    </source>
</evidence>
<dbReference type="InterPro" id="IPR002401">
    <property type="entry name" value="Cyt_P450_E_grp-I"/>
</dbReference>
<evidence type="ECO:0000313" key="10">
    <source>
        <dbReference type="EMBL" id="CAK8673179.1"/>
    </source>
</evidence>
<dbReference type="EMBL" id="CAWYQH010000002">
    <property type="protein sequence ID" value="CAK8673179.1"/>
    <property type="molecule type" value="Genomic_DNA"/>
</dbReference>
<dbReference type="PANTHER" id="PTHR24279">
    <property type="entry name" value="CYTOCHROME P450"/>
    <property type="match status" value="1"/>
</dbReference>
<protein>
    <recommendedName>
        <fullName evidence="12">Cytochrome P450</fullName>
    </recommendedName>
</protein>
<name>A0ABP0F0B7_CLALP</name>
<keyword evidence="5 8" id="KW-0560">Oxidoreductase</keyword>
<keyword evidence="4 8" id="KW-0479">Metal-binding</keyword>
<dbReference type="Pfam" id="PF00067">
    <property type="entry name" value="p450"/>
    <property type="match status" value="1"/>
</dbReference>
<evidence type="ECO:0000313" key="11">
    <source>
        <dbReference type="Proteomes" id="UP001642483"/>
    </source>
</evidence>
<comment type="caution">
    <text evidence="10">The sequence shown here is derived from an EMBL/GenBank/DDBJ whole genome shotgun (WGS) entry which is preliminary data.</text>
</comment>
<evidence type="ECO:0000256" key="7">
    <source>
        <dbReference type="ARBA" id="ARBA00023033"/>
    </source>
</evidence>
<organism evidence="10 11">
    <name type="scientific">Clavelina lepadiformis</name>
    <name type="common">Light-bulb sea squirt</name>
    <name type="synonym">Ascidia lepadiformis</name>
    <dbReference type="NCBI Taxonomy" id="159417"/>
    <lineage>
        <taxon>Eukaryota</taxon>
        <taxon>Metazoa</taxon>
        <taxon>Chordata</taxon>
        <taxon>Tunicata</taxon>
        <taxon>Ascidiacea</taxon>
        <taxon>Aplousobranchia</taxon>
        <taxon>Clavelinidae</taxon>
        <taxon>Clavelina</taxon>
    </lineage>
</organism>
<dbReference type="InterPro" id="IPR001128">
    <property type="entry name" value="Cyt_P450"/>
</dbReference>